<gene>
    <name evidence="11" type="ORF">NMOB1V02_LOCUS2385</name>
</gene>
<evidence type="ECO:0000256" key="5">
    <source>
        <dbReference type="ARBA" id="ARBA00022833"/>
    </source>
</evidence>
<dbReference type="OrthoDB" id="429145at2759"/>
<evidence type="ECO:0000259" key="10">
    <source>
        <dbReference type="PROSITE" id="PS51144"/>
    </source>
</evidence>
<organism evidence="11">
    <name type="scientific">Notodromas monacha</name>
    <dbReference type="NCBI Taxonomy" id="399045"/>
    <lineage>
        <taxon>Eukaryota</taxon>
        <taxon>Metazoa</taxon>
        <taxon>Ecdysozoa</taxon>
        <taxon>Arthropoda</taxon>
        <taxon>Crustacea</taxon>
        <taxon>Oligostraca</taxon>
        <taxon>Ostracoda</taxon>
        <taxon>Podocopa</taxon>
        <taxon>Podocopida</taxon>
        <taxon>Cypridocopina</taxon>
        <taxon>Cypridoidea</taxon>
        <taxon>Cyprididae</taxon>
        <taxon>Notodromas</taxon>
    </lineage>
</organism>
<dbReference type="Gene3D" id="3.10.200.10">
    <property type="entry name" value="Alpha carbonic anhydrase"/>
    <property type="match status" value="1"/>
</dbReference>
<dbReference type="EMBL" id="CAJPEX010000268">
    <property type="protein sequence ID" value="CAG0914707.1"/>
    <property type="molecule type" value="Genomic_DNA"/>
</dbReference>
<evidence type="ECO:0000256" key="6">
    <source>
        <dbReference type="ARBA" id="ARBA00023239"/>
    </source>
</evidence>
<feature type="transmembrane region" description="Helical" evidence="9">
    <location>
        <begin position="6"/>
        <end position="27"/>
    </location>
</feature>
<comment type="catalytic activity">
    <reaction evidence="7 8">
        <text>hydrogencarbonate + H(+) = CO2 + H2O</text>
        <dbReference type="Rhea" id="RHEA:10748"/>
        <dbReference type="ChEBI" id="CHEBI:15377"/>
        <dbReference type="ChEBI" id="CHEBI:15378"/>
        <dbReference type="ChEBI" id="CHEBI:16526"/>
        <dbReference type="ChEBI" id="CHEBI:17544"/>
        <dbReference type="EC" id="4.2.1.1"/>
    </reaction>
</comment>
<dbReference type="InterPro" id="IPR001148">
    <property type="entry name" value="CA_dom"/>
</dbReference>
<keyword evidence="9" id="KW-0472">Membrane</keyword>
<dbReference type="GO" id="GO:0008270">
    <property type="term" value="F:zinc ion binding"/>
    <property type="evidence" value="ECO:0007669"/>
    <property type="project" value="UniProtKB-UniRule"/>
</dbReference>
<dbReference type="EC" id="4.2.1.1" evidence="3 8"/>
<sequence length="335" mass="38545">MNLARFQSLLVCVVHVFPFIVLFGFMWNLPVLFPVRIDELKCYYVEHPRSSHVENISRVFCDGHYQSPVNLSRNKAKIRSSSPFKLNNYDTCPFAIHMENNGHTVMLKPRQPKMPTLEGGGLKGEYSLVQVHWHWGSDSSRGSEHIIDGRSYPLEMHLVHMATRYENFTDALQSTDHSALAVLAFVYEASSKDNESYECFICSLSQLVDCGKNKTETREDSNCSFPMTNLLNLREFAEISTEFNKAYPEFYRYEGSLTTDTCNEVVSWTVVTKPIPISENQLNIFRKLQNESGSPISDNFRPVQNLGDRILRRYSANNDSRWILSCKRADRRDIA</sequence>
<dbReference type="InterPro" id="IPR018338">
    <property type="entry name" value="Carbonic_anhydrase_a-class_CS"/>
</dbReference>
<evidence type="ECO:0000256" key="9">
    <source>
        <dbReference type="SAM" id="Phobius"/>
    </source>
</evidence>
<name>A0A7R9G9W0_9CRUS</name>
<keyword evidence="6 8" id="KW-0456">Lyase</keyword>
<dbReference type="SMART" id="SM01057">
    <property type="entry name" value="Carb_anhydrase"/>
    <property type="match status" value="1"/>
</dbReference>
<dbReference type="InterPro" id="IPR036398">
    <property type="entry name" value="CA_dom_sf"/>
</dbReference>
<dbReference type="Pfam" id="PF00194">
    <property type="entry name" value="Carb_anhydrase"/>
    <property type="match status" value="1"/>
</dbReference>
<keyword evidence="4 8" id="KW-0479">Metal-binding</keyword>
<evidence type="ECO:0000256" key="2">
    <source>
        <dbReference type="ARBA" id="ARBA00010718"/>
    </source>
</evidence>
<accession>A0A7R9G9W0</accession>
<evidence type="ECO:0000313" key="11">
    <source>
        <dbReference type="EMBL" id="CAD7274555.1"/>
    </source>
</evidence>
<dbReference type="GO" id="GO:0004089">
    <property type="term" value="F:carbonate dehydratase activity"/>
    <property type="evidence" value="ECO:0007669"/>
    <property type="project" value="UniProtKB-UniRule"/>
</dbReference>
<dbReference type="CDD" id="cd00326">
    <property type="entry name" value="alpha_CA"/>
    <property type="match status" value="1"/>
</dbReference>
<evidence type="ECO:0000256" key="4">
    <source>
        <dbReference type="ARBA" id="ARBA00022723"/>
    </source>
</evidence>
<dbReference type="PROSITE" id="PS51144">
    <property type="entry name" value="ALPHA_CA_2"/>
    <property type="match status" value="1"/>
</dbReference>
<dbReference type="Proteomes" id="UP000678499">
    <property type="component" value="Unassembled WGS sequence"/>
</dbReference>
<keyword evidence="9" id="KW-1133">Transmembrane helix</keyword>
<dbReference type="PANTHER" id="PTHR18952">
    <property type="entry name" value="CARBONIC ANHYDRASE"/>
    <property type="match status" value="1"/>
</dbReference>
<dbReference type="EMBL" id="OA882305">
    <property type="protein sequence ID" value="CAD7274555.1"/>
    <property type="molecule type" value="Genomic_DNA"/>
</dbReference>
<keyword evidence="5 8" id="KW-0862">Zinc</keyword>
<dbReference type="SUPFAM" id="SSF51069">
    <property type="entry name" value="Carbonic anhydrase"/>
    <property type="match status" value="1"/>
</dbReference>
<dbReference type="PROSITE" id="PS00162">
    <property type="entry name" value="ALPHA_CA_1"/>
    <property type="match status" value="1"/>
</dbReference>
<keyword evidence="12" id="KW-1185">Reference proteome</keyword>
<dbReference type="AlphaFoldDB" id="A0A7R9G9W0"/>
<reference evidence="11" key="1">
    <citation type="submission" date="2020-11" db="EMBL/GenBank/DDBJ databases">
        <authorList>
            <person name="Tran Van P."/>
        </authorList>
    </citation>
    <scope>NUCLEOTIDE SEQUENCE</scope>
</reference>
<evidence type="ECO:0000256" key="1">
    <source>
        <dbReference type="ARBA" id="ARBA00002904"/>
    </source>
</evidence>
<evidence type="ECO:0000256" key="7">
    <source>
        <dbReference type="ARBA" id="ARBA00048348"/>
    </source>
</evidence>
<comment type="similarity">
    <text evidence="2 8">Belongs to the alpha-carbonic anhydrase family.</text>
</comment>
<proteinExistence type="inferred from homology"/>
<comment type="function">
    <text evidence="1 8">Reversible hydration of carbon dioxide.</text>
</comment>
<dbReference type="InterPro" id="IPR023561">
    <property type="entry name" value="Carbonic_anhydrase_a-class"/>
</dbReference>
<evidence type="ECO:0000256" key="3">
    <source>
        <dbReference type="ARBA" id="ARBA00012925"/>
    </source>
</evidence>
<evidence type="ECO:0000256" key="8">
    <source>
        <dbReference type="RuleBase" id="RU367011"/>
    </source>
</evidence>
<dbReference type="PANTHER" id="PTHR18952:SF265">
    <property type="entry name" value="CARBONIC ANHYDRASE"/>
    <property type="match status" value="1"/>
</dbReference>
<feature type="domain" description="Alpha-carbonic anhydrase" evidence="10">
    <location>
        <begin position="40"/>
        <end position="315"/>
    </location>
</feature>
<keyword evidence="9" id="KW-0812">Transmembrane</keyword>
<evidence type="ECO:0000313" key="12">
    <source>
        <dbReference type="Proteomes" id="UP000678499"/>
    </source>
</evidence>
<protein>
    <recommendedName>
        <fullName evidence="3 8">Carbonic anhydrase</fullName>
        <ecNumber evidence="3 8">4.2.1.1</ecNumber>
    </recommendedName>
</protein>
<comment type="cofactor">
    <cofactor evidence="8">
        <name>Zn(2+)</name>
        <dbReference type="ChEBI" id="CHEBI:29105"/>
    </cofactor>
</comment>